<sequence>MYMMVIRKSREIPIDLDLGVRAADTTEITYSIPTSITGNGPDGLLQNANALAAQADNLMNVLESLLIHFNDTEGPEIEDVRNMTAQVKAFDADYKEIVALIQQIEQTVANNAKNITYIEKQLTCMKNSGCNTGPTTAPPPIAFDCSVTTQTVSKEGDTGTWTFKNPTEFENCSSLTIKSQRGLWLNINITMGGAGNGHLQIQGDSSGNILFDSETNRSASLIDEPDTQYSIIITEAVTFNVNFKAVAVCTVTNCNFGICSVNAANQPICACKPCYEDNVAANKKCSVHINKCDQYGLFCGDPSYCVPFSNATTCGYYCNCPDMPTDCAIKPTDCDSTTCPEDGGFNSKSFWKRHEDFEDFDPLEFVQQAQEAETTLNFTMPDTIVERDPYVLLADASNLTTLANNLMAQLQTYLDLFNNTQSAPEWNKILPFENRLNNANATFGPLLDRFNDLSIKQNILNSSLEEVSGTLQCYKESNCHITPSTTTAPPPPNYNCLKAKIAKVSAAGDSGSFPFSYINQFQNCSFKIHSNLRFGLWINLQFNNLIIKDPTSTILIETSRDGNFVASQNQTTFSNLHSDDITIYVNGQLQFTINYNAIDPCAGYDCGKGSCAAAAPSNNQTCACQGCYITDGNGRCTVDKPNPCDGNAGLFCKSSGGTCVETLECGYYCKCPQLDPSCQTVEYCEDDVTSCPPPANSRKMPSFITKFLKFFN</sequence>
<reference evidence="2" key="1">
    <citation type="submission" date="2022-11" db="UniProtKB">
        <authorList>
            <consortium name="WormBaseParasite"/>
        </authorList>
    </citation>
    <scope>IDENTIFICATION</scope>
</reference>
<dbReference type="Proteomes" id="UP000887579">
    <property type="component" value="Unplaced"/>
</dbReference>
<evidence type="ECO:0000313" key="2">
    <source>
        <dbReference type="WBParaSite" id="ES5_v2.g11433.t1"/>
    </source>
</evidence>
<evidence type="ECO:0000313" key="1">
    <source>
        <dbReference type="Proteomes" id="UP000887579"/>
    </source>
</evidence>
<accession>A0AC34F344</accession>
<protein>
    <submittedName>
        <fullName evidence="2">EGF-like domain-containing protein</fullName>
    </submittedName>
</protein>
<organism evidence="1 2">
    <name type="scientific">Panagrolaimus sp. ES5</name>
    <dbReference type="NCBI Taxonomy" id="591445"/>
    <lineage>
        <taxon>Eukaryota</taxon>
        <taxon>Metazoa</taxon>
        <taxon>Ecdysozoa</taxon>
        <taxon>Nematoda</taxon>
        <taxon>Chromadorea</taxon>
        <taxon>Rhabditida</taxon>
        <taxon>Tylenchina</taxon>
        <taxon>Panagrolaimomorpha</taxon>
        <taxon>Panagrolaimoidea</taxon>
        <taxon>Panagrolaimidae</taxon>
        <taxon>Panagrolaimus</taxon>
    </lineage>
</organism>
<name>A0AC34F344_9BILA</name>
<dbReference type="WBParaSite" id="ES5_v2.g11433.t1">
    <property type="protein sequence ID" value="ES5_v2.g11433.t1"/>
    <property type="gene ID" value="ES5_v2.g11433"/>
</dbReference>
<proteinExistence type="predicted"/>